<evidence type="ECO:0000313" key="2">
    <source>
        <dbReference type="EMBL" id="WIM67088.1"/>
    </source>
</evidence>
<dbReference type="Proteomes" id="UP001225598">
    <property type="component" value="Chromosome"/>
</dbReference>
<dbReference type="InterPro" id="IPR013324">
    <property type="entry name" value="RNA_pol_sigma_r3/r4-like"/>
</dbReference>
<reference evidence="2 3" key="1">
    <citation type="submission" date="2023-05" db="EMBL/GenBank/DDBJ databases">
        <title>Corynebacterium suedekumii sp. nov. and Corynebacterium breve sp. nov. isolated from raw cow's milk.</title>
        <authorList>
            <person name="Baer M.K."/>
            <person name="Mehl L."/>
            <person name="Hellmuth R."/>
            <person name="Marke G."/>
            <person name="Lipski A."/>
        </authorList>
    </citation>
    <scope>NUCLEOTIDE SEQUENCE [LARGE SCALE GENOMIC DNA]</scope>
    <source>
        <strain evidence="2 3">R4</strain>
    </source>
</reference>
<protein>
    <submittedName>
        <fullName evidence="2">DUF2089 family protein</fullName>
    </submittedName>
</protein>
<organism evidence="2 3">
    <name type="scientific">Corynebacterium breve</name>
    <dbReference type="NCBI Taxonomy" id="3049799"/>
    <lineage>
        <taxon>Bacteria</taxon>
        <taxon>Bacillati</taxon>
        <taxon>Actinomycetota</taxon>
        <taxon>Actinomycetes</taxon>
        <taxon>Mycobacteriales</taxon>
        <taxon>Corynebacteriaceae</taxon>
        <taxon>Corynebacterium</taxon>
    </lineage>
</organism>
<dbReference type="SUPFAM" id="SSF88659">
    <property type="entry name" value="Sigma3 and sigma4 domains of RNA polymerase sigma factors"/>
    <property type="match status" value="1"/>
</dbReference>
<accession>A0ABY8VEN1</accession>
<evidence type="ECO:0000259" key="1">
    <source>
        <dbReference type="Pfam" id="PF09862"/>
    </source>
</evidence>
<dbReference type="Pfam" id="PF09862">
    <property type="entry name" value="DUF2089"/>
    <property type="match status" value="1"/>
</dbReference>
<evidence type="ECO:0000313" key="3">
    <source>
        <dbReference type="Proteomes" id="UP001225598"/>
    </source>
</evidence>
<feature type="domain" description="DUF2089" evidence="1">
    <location>
        <begin position="11"/>
        <end position="55"/>
    </location>
</feature>
<keyword evidence="3" id="KW-1185">Reference proteome</keyword>
<sequence>MMTDNNWIDALSDADLKFVRSFILSSGSLKELARVYDVSYPTIRQRLNRIIDKVTLAGTEQDPFIRNLRSFAVDSRLPGETTDSIIELYRTSMKEKKTDE</sequence>
<proteinExistence type="predicted"/>
<name>A0ABY8VEN1_9CORY</name>
<dbReference type="RefSeq" id="WP_284823926.1">
    <property type="nucleotide sequence ID" value="NZ_CP126969.1"/>
</dbReference>
<dbReference type="EMBL" id="CP126969">
    <property type="protein sequence ID" value="WIM67088.1"/>
    <property type="molecule type" value="Genomic_DNA"/>
</dbReference>
<dbReference type="InterPro" id="IPR018658">
    <property type="entry name" value="DUF2089"/>
</dbReference>
<gene>
    <name evidence="2" type="ORF">QP027_08110</name>
</gene>